<protein>
    <recommendedName>
        <fullName evidence="14">NADH dehydrogenase subunit 4L</fullName>
    </recommendedName>
</protein>
<keyword evidence="3" id="KW-0813">Transport</keyword>
<keyword evidence="9 11" id="KW-0472">Membrane</keyword>
<evidence type="ECO:0000256" key="10">
    <source>
        <dbReference type="SAM" id="MobiDB-lite"/>
    </source>
</evidence>
<dbReference type="Gene3D" id="1.10.287.3510">
    <property type="match status" value="1"/>
</dbReference>
<dbReference type="GO" id="GO:0048038">
    <property type="term" value="F:quinone binding"/>
    <property type="evidence" value="ECO:0007669"/>
    <property type="project" value="UniProtKB-KW"/>
</dbReference>
<sequence length="235" mass="25306">MPSPEPCTMQCRGQHGHFKPGIACGHSAVWVNSSTMLQLSRRLLLGASSSAGQWAGAASHLNSSQPGLQLDAERHGSDSRTPGVSRDAALQMQQRRLSAPTFGTLSSPRVPFVTNPALGARPFAACRTRSYYTEGQLMGHAFLVATDIMFWSGLVGAAVFRRNIIVMLLCTELVMLACNLNFLYAAAYLNDMTGVIMSITITTIAACETAIGLALCVTYFHMRSSSDVEALNFLK</sequence>
<proteinExistence type="inferred from homology"/>
<evidence type="ECO:0000256" key="9">
    <source>
        <dbReference type="ARBA" id="ARBA00023136"/>
    </source>
</evidence>
<evidence type="ECO:0000313" key="13">
    <source>
        <dbReference type="Proteomes" id="UP000485058"/>
    </source>
</evidence>
<comment type="subcellular location">
    <subcellularLocation>
        <location evidence="1">Membrane</location>
        <topology evidence="1">Multi-pass membrane protein</topology>
    </subcellularLocation>
</comment>
<comment type="caution">
    <text evidence="12">The sequence shown here is derived from an EMBL/GenBank/DDBJ whole genome shotgun (WGS) entry which is preliminary data.</text>
</comment>
<name>A0A699YCI0_HAELA</name>
<evidence type="ECO:0000313" key="12">
    <source>
        <dbReference type="EMBL" id="GFH07111.1"/>
    </source>
</evidence>
<keyword evidence="5" id="KW-0874">Quinone</keyword>
<feature type="transmembrane region" description="Helical" evidence="11">
    <location>
        <begin position="166"/>
        <end position="189"/>
    </location>
</feature>
<feature type="transmembrane region" description="Helical" evidence="11">
    <location>
        <begin position="137"/>
        <end position="159"/>
    </location>
</feature>
<evidence type="ECO:0008006" key="14">
    <source>
        <dbReference type="Google" id="ProtNLM"/>
    </source>
</evidence>
<evidence type="ECO:0000256" key="4">
    <source>
        <dbReference type="ARBA" id="ARBA00022692"/>
    </source>
</evidence>
<dbReference type="InterPro" id="IPR001133">
    <property type="entry name" value="NADH_UbQ_OxRdtase_chain4L/K"/>
</dbReference>
<keyword evidence="4 11" id="KW-0812">Transmembrane</keyword>
<evidence type="ECO:0000256" key="7">
    <source>
        <dbReference type="ARBA" id="ARBA00022957"/>
    </source>
</evidence>
<dbReference type="GO" id="GO:0042773">
    <property type="term" value="P:ATP synthesis coupled electron transport"/>
    <property type="evidence" value="ECO:0007669"/>
    <property type="project" value="InterPro"/>
</dbReference>
<evidence type="ECO:0000256" key="8">
    <source>
        <dbReference type="ARBA" id="ARBA00022989"/>
    </source>
</evidence>
<keyword evidence="6" id="KW-0521">NADP</keyword>
<organism evidence="12 13">
    <name type="scientific">Haematococcus lacustris</name>
    <name type="common">Green alga</name>
    <name type="synonym">Haematococcus pluvialis</name>
    <dbReference type="NCBI Taxonomy" id="44745"/>
    <lineage>
        <taxon>Eukaryota</taxon>
        <taxon>Viridiplantae</taxon>
        <taxon>Chlorophyta</taxon>
        <taxon>core chlorophytes</taxon>
        <taxon>Chlorophyceae</taxon>
        <taxon>CS clade</taxon>
        <taxon>Chlamydomonadales</taxon>
        <taxon>Haematococcaceae</taxon>
        <taxon>Haematococcus</taxon>
    </lineage>
</organism>
<dbReference type="PANTHER" id="PTHR11434:SF16">
    <property type="entry name" value="NADH-UBIQUINONE OXIDOREDUCTASE CHAIN 4L"/>
    <property type="match status" value="1"/>
</dbReference>
<accession>A0A699YCI0</accession>
<dbReference type="InterPro" id="IPR039428">
    <property type="entry name" value="NUOK/Mnh_C1-like"/>
</dbReference>
<keyword evidence="7" id="KW-0618">Plastoquinone</keyword>
<reference evidence="12 13" key="1">
    <citation type="submission" date="2020-02" db="EMBL/GenBank/DDBJ databases">
        <title>Draft genome sequence of Haematococcus lacustris strain NIES-144.</title>
        <authorList>
            <person name="Morimoto D."/>
            <person name="Nakagawa S."/>
            <person name="Yoshida T."/>
            <person name="Sawayama S."/>
        </authorList>
    </citation>
    <scope>NUCLEOTIDE SEQUENCE [LARGE SCALE GENOMIC DNA]</scope>
    <source>
        <strain evidence="12 13">NIES-144</strain>
    </source>
</reference>
<comment type="similarity">
    <text evidence="2">Belongs to the complex I subunit 4L family.</text>
</comment>
<evidence type="ECO:0000256" key="2">
    <source>
        <dbReference type="ARBA" id="ARBA00010519"/>
    </source>
</evidence>
<dbReference type="EMBL" id="BLLF01000075">
    <property type="protein sequence ID" value="GFH07111.1"/>
    <property type="molecule type" value="Genomic_DNA"/>
</dbReference>
<evidence type="ECO:0000256" key="1">
    <source>
        <dbReference type="ARBA" id="ARBA00004141"/>
    </source>
</evidence>
<dbReference type="HAMAP" id="MF_01456">
    <property type="entry name" value="NDH1_NuoK"/>
    <property type="match status" value="1"/>
</dbReference>
<keyword evidence="8 11" id="KW-1133">Transmembrane helix</keyword>
<evidence type="ECO:0000256" key="3">
    <source>
        <dbReference type="ARBA" id="ARBA00022448"/>
    </source>
</evidence>
<evidence type="ECO:0000256" key="6">
    <source>
        <dbReference type="ARBA" id="ARBA00022857"/>
    </source>
</evidence>
<evidence type="ECO:0000256" key="5">
    <source>
        <dbReference type="ARBA" id="ARBA00022719"/>
    </source>
</evidence>
<dbReference type="GO" id="GO:0016651">
    <property type="term" value="F:oxidoreductase activity, acting on NAD(P)H"/>
    <property type="evidence" value="ECO:0007669"/>
    <property type="project" value="InterPro"/>
</dbReference>
<gene>
    <name evidence="12" type="ORF">HaLaN_01866</name>
</gene>
<dbReference type="Proteomes" id="UP000485058">
    <property type="component" value="Unassembled WGS sequence"/>
</dbReference>
<dbReference type="AlphaFoldDB" id="A0A699YCI0"/>
<dbReference type="PANTHER" id="PTHR11434">
    <property type="entry name" value="NADH-UBIQUINONE OXIDOREDUCTASE SUBUNIT ND4L"/>
    <property type="match status" value="1"/>
</dbReference>
<dbReference type="GO" id="GO:0030964">
    <property type="term" value="C:NADH dehydrogenase complex"/>
    <property type="evidence" value="ECO:0007669"/>
    <property type="project" value="TreeGrafter"/>
</dbReference>
<feature type="transmembrane region" description="Helical" evidence="11">
    <location>
        <begin position="195"/>
        <end position="220"/>
    </location>
</feature>
<feature type="region of interest" description="Disordered" evidence="10">
    <location>
        <begin position="58"/>
        <end position="84"/>
    </location>
</feature>
<dbReference type="NCBIfam" id="NF004320">
    <property type="entry name" value="PRK05715.1-2"/>
    <property type="match status" value="1"/>
</dbReference>
<evidence type="ECO:0000256" key="11">
    <source>
        <dbReference type="SAM" id="Phobius"/>
    </source>
</evidence>
<keyword evidence="13" id="KW-1185">Reference proteome</keyword>
<dbReference type="Pfam" id="PF00420">
    <property type="entry name" value="Oxidored_q2"/>
    <property type="match status" value="1"/>
</dbReference>